<evidence type="ECO:0000313" key="2">
    <source>
        <dbReference type="Proteomes" id="UP000318375"/>
    </source>
</evidence>
<dbReference type="KEGG" id="vg:64766217"/>
<keyword evidence="2" id="KW-1185">Reference proteome</keyword>
<accession>A0A4Y6ETN9</accession>
<protein>
    <submittedName>
        <fullName evidence="1">Uncharacterized protein</fullName>
    </submittedName>
</protein>
<organism evidence="1 2">
    <name type="scientific">Gordonia phage Pupper</name>
    <dbReference type="NCBI Taxonomy" id="2571249"/>
    <lineage>
        <taxon>Viruses</taxon>
        <taxon>Duplodnaviria</taxon>
        <taxon>Heunggongvirae</taxon>
        <taxon>Uroviricota</taxon>
        <taxon>Caudoviricetes</taxon>
        <taxon>Puppervirus</taxon>
        <taxon>Puppervirus Pupper</taxon>
    </lineage>
</organism>
<sequence>MATRKQARDIQPGDLVVFSSFGRRSVARIETARLVSIARRTLDYTATYLGDQRTRTGSIAEYLWLNVVEPISNTEALAKLAGAEGHVEFYRHDDRIYA</sequence>
<dbReference type="GeneID" id="64766217"/>
<dbReference type="RefSeq" id="YP_010058986.1">
    <property type="nucleotide sequence ID" value="NC_054723.1"/>
</dbReference>
<evidence type="ECO:0000313" key="1">
    <source>
        <dbReference type="EMBL" id="QDF18684.1"/>
    </source>
</evidence>
<proteinExistence type="predicted"/>
<dbReference type="EMBL" id="MK977695">
    <property type="protein sequence ID" value="QDF18684.1"/>
    <property type="molecule type" value="Genomic_DNA"/>
</dbReference>
<gene>
    <name evidence="1" type="primary">198</name>
    <name evidence="1" type="ORF">SEA_PUPPER_198</name>
</gene>
<name>A0A4Y6ETN9_9CAUD</name>
<dbReference type="Proteomes" id="UP000318375">
    <property type="component" value="Segment"/>
</dbReference>
<reference evidence="1 2" key="1">
    <citation type="submission" date="2019-05" db="EMBL/GenBank/DDBJ databases">
        <authorList>
            <person name="Pope W.H."/>
            <person name="Garlena R.A."/>
            <person name="Russell D.A."/>
            <person name="Jacobs-Sera D."/>
            <person name="Hatfull G.F."/>
        </authorList>
    </citation>
    <scope>NUCLEOTIDE SEQUENCE [LARGE SCALE GENOMIC DNA]</scope>
</reference>